<reference evidence="3" key="1">
    <citation type="submission" date="2017-02" db="EMBL/GenBank/DDBJ databases">
        <authorList>
            <person name="Varghese N."/>
            <person name="Submissions S."/>
        </authorList>
    </citation>
    <scope>NUCLEOTIDE SEQUENCE [LARGE SCALE GENOMIC DNA]</scope>
    <source>
        <strain evidence="3">USBA 833</strain>
    </source>
</reference>
<evidence type="ECO:0000256" key="1">
    <source>
        <dbReference type="SAM" id="Coils"/>
    </source>
</evidence>
<dbReference type="InterPro" id="IPR046118">
    <property type="entry name" value="DUF6115"/>
</dbReference>
<feature type="coiled-coil region" evidence="1">
    <location>
        <begin position="33"/>
        <end position="74"/>
    </location>
</feature>
<protein>
    <recommendedName>
        <fullName evidence="4">DUF2802 domain-containing protein</fullName>
    </recommendedName>
</protein>
<dbReference type="Pfam" id="PF19610">
    <property type="entry name" value="DUF6115"/>
    <property type="match status" value="1"/>
</dbReference>
<dbReference type="AlphaFoldDB" id="A0A1T4XAA1"/>
<dbReference type="Proteomes" id="UP000190105">
    <property type="component" value="Unassembled WGS sequence"/>
</dbReference>
<dbReference type="EMBL" id="FUYH01000007">
    <property type="protein sequence ID" value="SKA86506.1"/>
    <property type="molecule type" value="Genomic_DNA"/>
</dbReference>
<dbReference type="RefSeq" id="WP_078696243.1">
    <property type="nucleotide sequence ID" value="NZ_FUYH01000007.1"/>
</dbReference>
<accession>A0A1T4XAA1</accession>
<organism evidence="2 3">
    <name type="scientific">Caloramator quimbayensis</name>
    <dbReference type="NCBI Taxonomy" id="1147123"/>
    <lineage>
        <taxon>Bacteria</taxon>
        <taxon>Bacillati</taxon>
        <taxon>Bacillota</taxon>
        <taxon>Clostridia</taxon>
        <taxon>Eubacteriales</taxon>
        <taxon>Clostridiaceae</taxon>
        <taxon>Caloramator</taxon>
    </lineage>
</organism>
<evidence type="ECO:0000313" key="2">
    <source>
        <dbReference type="EMBL" id="SKA86506.1"/>
    </source>
</evidence>
<proteinExistence type="predicted"/>
<gene>
    <name evidence="2" type="ORF">SAMN05443428_10795</name>
</gene>
<keyword evidence="3" id="KW-1185">Reference proteome</keyword>
<evidence type="ECO:0008006" key="4">
    <source>
        <dbReference type="Google" id="ProtNLM"/>
    </source>
</evidence>
<dbReference type="STRING" id="1147123.SAMN05443428_10795"/>
<name>A0A1T4XAA1_9CLOT</name>
<dbReference type="OrthoDB" id="1957165at2"/>
<evidence type="ECO:0000313" key="3">
    <source>
        <dbReference type="Proteomes" id="UP000190105"/>
    </source>
</evidence>
<keyword evidence="1" id="KW-0175">Coiled coil</keyword>
<sequence length="136" mass="15909">MIYILLIIGLIIIYIALKKGIGQNFLYESNFNNKLFSEEINSIKNEFKELSNRIEDIENSIIILNEKLENSKEKIYEEEKVHEIKNISEKIETEEKDLNSIIYNLYDEGLSIDEICSRLKIGKGEALLRIGLRKQK</sequence>